<proteinExistence type="predicted"/>
<protein>
    <submittedName>
        <fullName evidence="1">Uncharacterized protein</fullName>
    </submittedName>
</protein>
<dbReference type="AlphaFoldDB" id="A0A381SC05"/>
<sequence length="53" mass="5635">MQYGLELGSRCSIVKDQLAQSGAIKATVWGQYPGSEGFANALKDLAPLGSYLM</sequence>
<dbReference type="EMBL" id="UINC01002862">
    <property type="protein sequence ID" value="SVA01034.1"/>
    <property type="molecule type" value="Genomic_DNA"/>
</dbReference>
<accession>A0A381SC05</accession>
<reference evidence="1" key="1">
    <citation type="submission" date="2018-05" db="EMBL/GenBank/DDBJ databases">
        <authorList>
            <person name="Lanie J.A."/>
            <person name="Ng W.-L."/>
            <person name="Kazmierczak K.M."/>
            <person name="Andrzejewski T.M."/>
            <person name="Davidsen T.M."/>
            <person name="Wayne K.J."/>
            <person name="Tettelin H."/>
            <person name="Glass J.I."/>
            <person name="Rusch D."/>
            <person name="Podicherti R."/>
            <person name="Tsui H.-C.T."/>
            <person name="Winkler M.E."/>
        </authorList>
    </citation>
    <scope>NUCLEOTIDE SEQUENCE</scope>
</reference>
<evidence type="ECO:0000313" key="1">
    <source>
        <dbReference type="EMBL" id="SVA01034.1"/>
    </source>
</evidence>
<name>A0A381SC05_9ZZZZ</name>
<gene>
    <name evidence="1" type="ORF">METZ01_LOCUS53888</name>
</gene>
<organism evidence="1">
    <name type="scientific">marine metagenome</name>
    <dbReference type="NCBI Taxonomy" id="408172"/>
    <lineage>
        <taxon>unclassified sequences</taxon>
        <taxon>metagenomes</taxon>
        <taxon>ecological metagenomes</taxon>
    </lineage>
</organism>